<dbReference type="RefSeq" id="WP_021169543.1">
    <property type="nucleotide sequence ID" value="NZ_CTRP01000003.1"/>
</dbReference>
<feature type="transmembrane region" description="Helical" evidence="9">
    <location>
        <begin position="7"/>
        <end position="26"/>
    </location>
</feature>
<comment type="catalytic activity">
    <reaction evidence="1">
        <text>ATP + protein L-histidine = ADP + protein N-phospho-L-histidine.</text>
        <dbReference type="EC" id="2.7.13.3"/>
    </reaction>
</comment>
<keyword evidence="8 9" id="KW-0472">Membrane</keyword>
<dbReference type="GO" id="GO:0016020">
    <property type="term" value="C:membrane"/>
    <property type="evidence" value="ECO:0007669"/>
    <property type="project" value="UniProtKB-SubCell"/>
</dbReference>
<dbReference type="PRINTS" id="PR00344">
    <property type="entry name" value="BCTRLSENSOR"/>
</dbReference>
<keyword evidence="4" id="KW-0597">Phosphoprotein</keyword>
<feature type="transmembrane region" description="Helical" evidence="9">
    <location>
        <begin position="32"/>
        <end position="54"/>
    </location>
</feature>
<gene>
    <name evidence="11" type="ORF">SpAn4DRAFT_1801</name>
</gene>
<dbReference type="InterPro" id="IPR003594">
    <property type="entry name" value="HATPase_dom"/>
</dbReference>
<dbReference type="GO" id="GO:0000155">
    <property type="term" value="F:phosphorelay sensor kinase activity"/>
    <property type="evidence" value="ECO:0007669"/>
    <property type="project" value="InterPro"/>
</dbReference>
<keyword evidence="9" id="KW-0812">Transmembrane</keyword>
<dbReference type="EC" id="2.7.13.3" evidence="3"/>
<evidence type="ECO:0000259" key="10">
    <source>
        <dbReference type="PROSITE" id="PS50109"/>
    </source>
</evidence>
<keyword evidence="5 11" id="KW-0808">Transferase</keyword>
<organism evidence="11 12">
    <name type="scientific">Sporomusa ovata</name>
    <dbReference type="NCBI Taxonomy" id="2378"/>
    <lineage>
        <taxon>Bacteria</taxon>
        <taxon>Bacillati</taxon>
        <taxon>Bacillota</taxon>
        <taxon>Negativicutes</taxon>
        <taxon>Selenomonadales</taxon>
        <taxon>Sporomusaceae</taxon>
        <taxon>Sporomusa</taxon>
    </lineage>
</organism>
<feature type="domain" description="Histidine kinase" evidence="10">
    <location>
        <begin position="156"/>
        <end position="388"/>
    </location>
</feature>
<dbReference type="InterPro" id="IPR036890">
    <property type="entry name" value="HATPase_C_sf"/>
</dbReference>
<dbReference type="SMART" id="SM00387">
    <property type="entry name" value="HATPase_c"/>
    <property type="match status" value="1"/>
</dbReference>
<evidence type="ECO:0000256" key="4">
    <source>
        <dbReference type="ARBA" id="ARBA00022553"/>
    </source>
</evidence>
<dbReference type="SUPFAM" id="SSF47384">
    <property type="entry name" value="Homodimeric domain of signal transducing histidine kinase"/>
    <property type="match status" value="1"/>
</dbReference>
<dbReference type="Proteomes" id="UP000049855">
    <property type="component" value="Unassembled WGS sequence"/>
</dbReference>
<name>A0A0U1KV96_9FIRM</name>
<dbReference type="AlphaFoldDB" id="A0A0U1KV96"/>
<dbReference type="InterPro" id="IPR004358">
    <property type="entry name" value="Sig_transdc_His_kin-like_C"/>
</dbReference>
<keyword evidence="9" id="KW-1133">Transmembrane helix</keyword>
<dbReference type="FunFam" id="3.30.565.10:FF:000006">
    <property type="entry name" value="Sensor histidine kinase WalK"/>
    <property type="match status" value="1"/>
</dbReference>
<dbReference type="SMART" id="SM00388">
    <property type="entry name" value="HisKA"/>
    <property type="match status" value="1"/>
</dbReference>
<dbReference type="Gene3D" id="1.10.287.130">
    <property type="match status" value="1"/>
</dbReference>
<keyword evidence="6 11" id="KW-0418">Kinase</keyword>
<protein>
    <recommendedName>
        <fullName evidence="3">histidine kinase</fullName>
        <ecNumber evidence="3">2.7.13.3</ecNumber>
    </recommendedName>
</protein>
<proteinExistence type="predicted"/>
<dbReference type="InterPro" id="IPR036097">
    <property type="entry name" value="HisK_dim/P_sf"/>
</dbReference>
<dbReference type="PANTHER" id="PTHR43711">
    <property type="entry name" value="TWO-COMPONENT HISTIDINE KINASE"/>
    <property type="match status" value="1"/>
</dbReference>
<dbReference type="InterPro" id="IPR050736">
    <property type="entry name" value="Sensor_HK_Regulatory"/>
</dbReference>
<sequence length="391" mass="43837">MIEAITASQFVFGAIAITALVILGIWSIWTGYYWLTAFMAGILITGLFFTRILYNLARHLYTGVIESSKGTLAFSFPYKSHAQQKSARLRQVTAAHNSSSSRQDAKKIQALETMLKEHDLLNEHLQDINSQLEMVVTERTAALERSHAARRNLIANISHDLRTPITLIQGYTETLLDGIASTPEDQLKYLNLIHARVLRLNRLIQELFDLNQLESGQLSLRIQPISATSLAKSIYEKYETDTQNANLSVKFISPDSEPQLYPKDDTIYADPDRIERVFSNLLTNSIRHTMPGGTIYIGVRFRRLPDAPEKTAALFFVQDTGDGIAEEDLPFVFNRYYQSPHRDSSKHSGSGLGLAIAKEIVTAHNGQIWVESQLHQGTTFTFSLPLAAPSI</sequence>
<dbReference type="InterPro" id="IPR003661">
    <property type="entry name" value="HisK_dim/P_dom"/>
</dbReference>
<dbReference type="CDD" id="cd00082">
    <property type="entry name" value="HisKA"/>
    <property type="match status" value="1"/>
</dbReference>
<keyword evidence="7" id="KW-0902">Two-component regulatory system</keyword>
<dbReference type="Gene3D" id="3.30.565.10">
    <property type="entry name" value="Histidine kinase-like ATPase, C-terminal domain"/>
    <property type="match status" value="1"/>
</dbReference>
<evidence type="ECO:0000256" key="5">
    <source>
        <dbReference type="ARBA" id="ARBA00022679"/>
    </source>
</evidence>
<dbReference type="SUPFAM" id="SSF55874">
    <property type="entry name" value="ATPase domain of HSP90 chaperone/DNA topoisomerase II/histidine kinase"/>
    <property type="match status" value="1"/>
</dbReference>
<evidence type="ECO:0000256" key="7">
    <source>
        <dbReference type="ARBA" id="ARBA00023012"/>
    </source>
</evidence>
<evidence type="ECO:0000256" key="3">
    <source>
        <dbReference type="ARBA" id="ARBA00012438"/>
    </source>
</evidence>
<comment type="subcellular location">
    <subcellularLocation>
        <location evidence="2">Membrane</location>
    </subcellularLocation>
</comment>
<dbReference type="Pfam" id="PF02518">
    <property type="entry name" value="HATPase_c"/>
    <property type="match status" value="1"/>
</dbReference>
<accession>A0A0U1KV96</accession>
<reference evidence="12" key="1">
    <citation type="submission" date="2015-03" db="EMBL/GenBank/DDBJ databases">
        <authorList>
            <person name="Nijsse Bart"/>
        </authorList>
    </citation>
    <scope>NUCLEOTIDE SEQUENCE [LARGE SCALE GENOMIC DNA]</scope>
</reference>
<evidence type="ECO:0000256" key="1">
    <source>
        <dbReference type="ARBA" id="ARBA00000085"/>
    </source>
</evidence>
<dbReference type="InterPro" id="IPR005467">
    <property type="entry name" value="His_kinase_dom"/>
</dbReference>
<evidence type="ECO:0000256" key="2">
    <source>
        <dbReference type="ARBA" id="ARBA00004370"/>
    </source>
</evidence>
<evidence type="ECO:0000256" key="8">
    <source>
        <dbReference type="ARBA" id="ARBA00023136"/>
    </source>
</evidence>
<evidence type="ECO:0000313" key="12">
    <source>
        <dbReference type="Proteomes" id="UP000049855"/>
    </source>
</evidence>
<keyword evidence="12" id="KW-1185">Reference proteome</keyword>
<dbReference type="Pfam" id="PF00512">
    <property type="entry name" value="HisKA"/>
    <property type="match status" value="1"/>
</dbReference>
<dbReference type="EMBL" id="CTRP01000003">
    <property type="protein sequence ID" value="CQR70823.1"/>
    <property type="molecule type" value="Genomic_DNA"/>
</dbReference>
<evidence type="ECO:0000256" key="6">
    <source>
        <dbReference type="ARBA" id="ARBA00022777"/>
    </source>
</evidence>
<dbReference type="FunFam" id="1.10.287.130:FF:000001">
    <property type="entry name" value="Two-component sensor histidine kinase"/>
    <property type="match status" value="1"/>
</dbReference>
<dbReference type="PROSITE" id="PS50109">
    <property type="entry name" value="HIS_KIN"/>
    <property type="match status" value="1"/>
</dbReference>
<dbReference type="PANTHER" id="PTHR43711:SF1">
    <property type="entry name" value="HISTIDINE KINASE 1"/>
    <property type="match status" value="1"/>
</dbReference>
<evidence type="ECO:0000256" key="9">
    <source>
        <dbReference type="SAM" id="Phobius"/>
    </source>
</evidence>
<evidence type="ECO:0000313" key="11">
    <source>
        <dbReference type="EMBL" id="CQR70823.1"/>
    </source>
</evidence>